<evidence type="ECO:0000313" key="1">
    <source>
        <dbReference type="EMBL" id="GGB34038.1"/>
    </source>
</evidence>
<gene>
    <name evidence="1" type="ORF">GCM10011505_14350</name>
</gene>
<sequence length="94" mass="10118">MGEVRNFHRAIDQCHAKGNQAVDTAQDQTVHDLLGKQLHLAHPSQGVPGRGPAGGGCLAARILFRALRSPAPQKRSASEKSNDAFLIRSNVQLK</sequence>
<comment type="caution">
    <text evidence="1">The sequence shown here is derived from an EMBL/GenBank/DDBJ whole genome shotgun (WGS) entry which is preliminary data.</text>
</comment>
<dbReference type="Proteomes" id="UP000603352">
    <property type="component" value="Unassembled WGS sequence"/>
</dbReference>
<dbReference type="EMBL" id="BMDZ01000011">
    <property type="protein sequence ID" value="GGB34038.1"/>
    <property type="molecule type" value="Genomic_DNA"/>
</dbReference>
<proteinExistence type="predicted"/>
<reference evidence="2" key="1">
    <citation type="journal article" date="2019" name="Int. J. Syst. Evol. Microbiol.">
        <title>The Global Catalogue of Microorganisms (GCM) 10K type strain sequencing project: providing services to taxonomists for standard genome sequencing and annotation.</title>
        <authorList>
            <consortium name="The Broad Institute Genomics Platform"/>
            <consortium name="The Broad Institute Genome Sequencing Center for Infectious Disease"/>
            <person name="Wu L."/>
            <person name="Ma J."/>
        </authorList>
    </citation>
    <scope>NUCLEOTIDE SEQUENCE [LARGE SCALE GENOMIC DNA]</scope>
    <source>
        <strain evidence="2">CGMCC 1.10188</strain>
    </source>
</reference>
<accession>A0ABQ1IBZ4</accession>
<organism evidence="1 2">
    <name type="scientific">Tistrella bauzanensis</name>
    <dbReference type="NCBI Taxonomy" id="657419"/>
    <lineage>
        <taxon>Bacteria</taxon>
        <taxon>Pseudomonadati</taxon>
        <taxon>Pseudomonadota</taxon>
        <taxon>Alphaproteobacteria</taxon>
        <taxon>Geminicoccales</taxon>
        <taxon>Geminicoccaceae</taxon>
        <taxon>Tistrella</taxon>
    </lineage>
</organism>
<protein>
    <submittedName>
        <fullName evidence="1">Uncharacterized protein</fullName>
    </submittedName>
</protein>
<keyword evidence="2" id="KW-1185">Reference proteome</keyword>
<name>A0ABQ1IBZ4_9PROT</name>
<evidence type="ECO:0000313" key="2">
    <source>
        <dbReference type="Proteomes" id="UP000603352"/>
    </source>
</evidence>